<keyword evidence="1" id="KW-1185">Reference proteome</keyword>
<organism evidence="1 2">
    <name type="scientific">Populus euphratica</name>
    <name type="common">Euphrates poplar</name>
    <dbReference type="NCBI Taxonomy" id="75702"/>
    <lineage>
        <taxon>Eukaryota</taxon>
        <taxon>Viridiplantae</taxon>
        <taxon>Streptophyta</taxon>
        <taxon>Embryophyta</taxon>
        <taxon>Tracheophyta</taxon>
        <taxon>Spermatophyta</taxon>
        <taxon>Magnoliopsida</taxon>
        <taxon>eudicotyledons</taxon>
        <taxon>Gunneridae</taxon>
        <taxon>Pentapetalae</taxon>
        <taxon>rosids</taxon>
        <taxon>fabids</taxon>
        <taxon>Malpighiales</taxon>
        <taxon>Salicaceae</taxon>
        <taxon>Saliceae</taxon>
        <taxon>Populus</taxon>
    </lineage>
</organism>
<name>A0AAJ6V8V8_POPEU</name>
<proteinExistence type="predicted"/>
<evidence type="ECO:0000313" key="2">
    <source>
        <dbReference type="RefSeq" id="XP_011043435.1"/>
    </source>
</evidence>
<evidence type="ECO:0000313" key="1">
    <source>
        <dbReference type="Proteomes" id="UP000694918"/>
    </source>
</evidence>
<protein>
    <submittedName>
        <fullName evidence="2">Uncharacterized protein LOC105138901</fullName>
    </submittedName>
</protein>
<gene>
    <name evidence="2" type="primary">LOC105138901</name>
</gene>
<dbReference type="KEGG" id="peu:105138901"/>
<dbReference type="AlphaFoldDB" id="A0AAJ6V8V8"/>
<reference evidence="2" key="1">
    <citation type="submission" date="2025-08" db="UniProtKB">
        <authorList>
            <consortium name="RefSeq"/>
        </authorList>
    </citation>
    <scope>IDENTIFICATION</scope>
</reference>
<accession>A0AAJ6V8V8</accession>
<dbReference type="Proteomes" id="UP000694918">
    <property type="component" value="Unplaced"/>
</dbReference>
<sequence length="143" mass="16773">MVDETIVGIADPEPVTEFQQLSQVVRTWIKFSMERDRRRDRDVTSTSHTVQGVNVSLNDFMKLAPPIFTGMDNSKDPQRFLDDIWRRCEALRCTDHRAVSLASFRLEGDVAISWFESRKRARLVEAQWTWKEFSSMFLDKFLP</sequence>
<dbReference type="GeneID" id="105138901"/>
<dbReference type="RefSeq" id="XP_011043435.1">
    <property type="nucleotide sequence ID" value="XM_011045133.1"/>
</dbReference>